<dbReference type="AlphaFoldDB" id="A0A2W6NQT4"/>
<reference evidence="4 5" key="1">
    <citation type="submission" date="2018-06" db="EMBL/GenBank/DDBJ databases">
        <title>Draft genome sequence of mcr-1-harboring Escherichia coli isolated from wound infection of a hospitalized patient, in Bolivia.</title>
        <authorList>
            <person name="Munoz M.E."/>
            <person name="Moura Q."/>
            <person name="Ventura P.R.M."/>
            <person name="Bustos L.R."/>
            <person name="Ovando B.G."/>
            <person name="Terrazas D.I.V."/>
            <person name="Yarhui N.B."/>
            <person name="Cerdeira L."/>
            <person name="Lincopan N."/>
        </authorList>
    </citation>
    <scope>NUCLEOTIDE SEQUENCE [LARGE SCALE GENOMIC DNA]</scope>
    <source>
        <strain evidence="4 5">EcMLT</strain>
    </source>
</reference>
<feature type="domain" description="Fe-S hydro-lyase tartrate dehydratase beta-type catalytic" evidence="3">
    <location>
        <begin position="1"/>
        <end position="31"/>
    </location>
</feature>
<dbReference type="PANTHER" id="PTHR30389">
    <property type="entry name" value="FUMARATE HYDRATASE-RELATED"/>
    <property type="match status" value="1"/>
</dbReference>
<dbReference type="Gene3D" id="3.20.130.10">
    <property type="entry name" value="Fe-S hydro-lyase, tartrate dehydratase beta-type, catalytic domain"/>
    <property type="match status" value="1"/>
</dbReference>
<proteinExistence type="inferred from homology"/>
<dbReference type="SUPFAM" id="SSF117457">
    <property type="entry name" value="FumA C-terminal domain-like"/>
    <property type="match status" value="1"/>
</dbReference>
<comment type="similarity">
    <text evidence="1">Belongs to the class-I fumarase family.</text>
</comment>
<protein>
    <recommendedName>
        <fullName evidence="3">Fe-S hydro-lyase tartrate dehydratase beta-type catalytic domain-containing protein</fullName>
    </recommendedName>
</protein>
<keyword evidence="2" id="KW-0456">Lyase</keyword>
<dbReference type="GO" id="GO:0016836">
    <property type="term" value="F:hydro-lyase activity"/>
    <property type="evidence" value="ECO:0007669"/>
    <property type="project" value="InterPro"/>
</dbReference>
<evidence type="ECO:0000256" key="2">
    <source>
        <dbReference type="ARBA" id="ARBA00023239"/>
    </source>
</evidence>
<dbReference type="InterPro" id="IPR004647">
    <property type="entry name" value="Fe-S_hydro-lyase_TtdB-typ_cat"/>
</dbReference>
<evidence type="ECO:0000256" key="1">
    <source>
        <dbReference type="ARBA" id="ARBA00008876"/>
    </source>
</evidence>
<accession>A0A2W6NQT4</accession>
<comment type="caution">
    <text evidence="4">The sequence shown here is derived from an EMBL/GenBank/DDBJ whole genome shotgun (WGS) entry which is preliminary data.</text>
</comment>
<dbReference type="RefSeq" id="WP_146404908.1">
    <property type="nucleotide sequence ID" value="NZ_JSMA01000413.1"/>
</dbReference>
<dbReference type="EMBL" id="QKWZ01001405">
    <property type="protein sequence ID" value="PZT58301.1"/>
    <property type="molecule type" value="Genomic_DNA"/>
</dbReference>
<dbReference type="InterPro" id="IPR036660">
    <property type="entry name" value="Fe-S_hydroAse_TtdB_cat_sf"/>
</dbReference>
<feature type="non-terminal residue" evidence="4">
    <location>
        <position position="1"/>
    </location>
</feature>
<dbReference type="Pfam" id="PF05683">
    <property type="entry name" value="Fumerase_C"/>
    <property type="match status" value="1"/>
</dbReference>
<dbReference type="InterPro" id="IPR051208">
    <property type="entry name" value="Class-I_Fumarase/Tartrate_DH"/>
</dbReference>
<sequence>ELGMEAVWMMEVENLPAFILVDDKGNNFFSQFEQQHRCASCPAGH</sequence>
<evidence type="ECO:0000313" key="4">
    <source>
        <dbReference type="EMBL" id="PZT58301.1"/>
    </source>
</evidence>
<evidence type="ECO:0000259" key="3">
    <source>
        <dbReference type="Pfam" id="PF05683"/>
    </source>
</evidence>
<evidence type="ECO:0000313" key="5">
    <source>
        <dbReference type="Proteomes" id="UP000249482"/>
    </source>
</evidence>
<dbReference type="Proteomes" id="UP000249482">
    <property type="component" value="Unassembled WGS sequence"/>
</dbReference>
<dbReference type="PANTHER" id="PTHR30389:SF0">
    <property type="entry name" value="FUMARATE HYDRATASE CLASS I, AEROBIC"/>
    <property type="match status" value="1"/>
</dbReference>
<name>A0A2W6NQT4_ECOLX</name>
<organism evidence="4 5">
    <name type="scientific">Escherichia coli</name>
    <dbReference type="NCBI Taxonomy" id="562"/>
    <lineage>
        <taxon>Bacteria</taxon>
        <taxon>Pseudomonadati</taxon>
        <taxon>Pseudomonadota</taxon>
        <taxon>Gammaproteobacteria</taxon>
        <taxon>Enterobacterales</taxon>
        <taxon>Enterobacteriaceae</taxon>
        <taxon>Escherichia</taxon>
    </lineage>
</organism>
<gene>
    <name evidence="4" type="ORF">DNQ45_31085</name>
</gene>